<dbReference type="AlphaFoldDB" id="A0A4R8QUU3"/>
<protein>
    <submittedName>
        <fullName evidence="1">Uncharacterized protein</fullName>
    </submittedName>
</protein>
<sequence>MVCGASYRPLAGKPRSSEGLLDAPHISCVDVRLCEWRLRYQWQGIVIAVVPLTCRLEALRLCGSADFRGRTVVSFGSVGQG</sequence>
<dbReference type="EMBL" id="QAPG01000017">
    <property type="protein sequence ID" value="TDZ38383.1"/>
    <property type="molecule type" value="Genomic_DNA"/>
</dbReference>
<organism evidence="1 2">
    <name type="scientific">Colletotrichum spinosum</name>
    <dbReference type="NCBI Taxonomy" id="1347390"/>
    <lineage>
        <taxon>Eukaryota</taxon>
        <taxon>Fungi</taxon>
        <taxon>Dikarya</taxon>
        <taxon>Ascomycota</taxon>
        <taxon>Pezizomycotina</taxon>
        <taxon>Sordariomycetes</taxon>
        <taxon>Hypocreomycetidae</taxon>
        <taxon>Glomerellales</taxon>
        <taxon>Glomerellaceae</taxon>
        <taxon>Colletotrichum</taxon>
        <taxon>Colletotrichum orbiculare species complex</taxon>
    </lineage>
</organism>
<gene>
    <name evidence="1" type="ORF">C8035_v007272</name>
</gene>
<evidence type="ECO:0000313" key="1">
    <source>
        <dbReference type="EMBL" id="TDZ38383.1"/>
    </source>
</evidence>
<evidence type="ECO:0000313" key="2">
    <source>
        <dbReference type="Proteomes" id="UP000295083"/>
    </source>
</evidence>
<reference evidence="1 2" key="1">
    <citation type="submission" date="2018-11" db="EMBL/GenBank/DDBJ databases">
        <title>Genome sequence and assembly of Colletotrichum spinosum.</title>
        <authorList>
            <person name="Gan P."/>
            <person name="Shirasu K."/>
        </authorList>
    </citation>
    <scope>NUCLEOTIDE SEQUENCE [LARGE SCALE GENOMIC DNA]</scope>
    <source>
        <strain evidence="1 2">CBS 515.97</strain>
    </source>
</reference>
<proteinExistence type="predicted"/>
<keyword evidence="2" id="KW-1185">Reference proteome</keyword>
<comment type="caution">
    <text evidence="1">The sequence shown here is derived from an EMBL/GenBank/DDBJ whole genome shotgun (WGS) entry which is preliminary data.</text>
</comment>
<dbReference type="Proteomes" id="UP000295083">
    <property type="component" value="Unassembled WGS sequence"/>
</dbReference>
<name>A0A4R8QUU3_9PEZI</name>
<accession>A0A4R8QUU3</accession>